<dbReference type="InterPro" id="IPR010121">
    <property type="entry name" value="Pyruvate_phosphate_dikinase"/>
</dbReference>
<dbReference type="InterPro" id="IPR013815">
    <property type="entry name" value="ATP_grasp_subdomain_1"/>
</dbReference>
<evidence type="ECO:0000256" key="13">
    <source>
        <dbReference type="SAM" id="MobiDB-lite"/>
    </source>
</evidence>
<evidence type="ECO:0000256" key="5">
    <source>
        <dbReference type="ARBA" id="ARBA00022723"/>
    </source>
</evidence>
<feature type="coiled-coil region" evidence="12">
    <location>
        <begin position="543"/>
        <end position="626"/>
    </location>
</feature>
<dbReference type="Proteomes" id="UP000823749">
    <property type="component" value="Chromosome 2"/>
</dbReference>
<dbReference type="GO" id="GO:0005524">
    <property type="term" value="F:ATP binding"/>
    <property type="evidence" value="ECO:0007669"/>
    <property type="project" value="UniProtKB-KW"/>
</dbReference>
<evidence type="ECO:0000256" key="1">
    <source>
        <dbReference type="ARBA" id="ARBA00001946"/>
    </source>
</evidence>
<dbReference type="EMBL" id="JACTNZ010000002">
    <property type="protein sequence ID" value="KAG5560006.1"/>
    <property type="molecule type" value="Genomic_DNA"/>
</dbReference>
<sequence>MASMVAKACSSSTSQVFTQEKGSRNKRKFRADPPLGDINRNITVPHNVCSSYEFSAEKFGVSQSHGHPNGCDVCSVSQDHSDALKLDLGLSTAVGSSEVGPIRSREETEAGDEPHDADWSDPTESQLEELVLNNLDMIFKGAIKKIIDCGYTEEVATKAVLRSGFCYGCKDIVSNMVDNTLAFLRTGQEIDPSRAHYFEDLQQMEKYVLAELVCVLREVRPFFSMGDAMWCLLISDMNVSHACAMDTDPFGSFVADAGPNTCNSVQPQSRSEAKTCKISSSIDCAHTCQCETAAMASMPFVHSSQSLFPTFSGVPNLVKPKSSVVPEKESPISTADTVDKSFVGGGTTQFHGHEEKFVGSRKISGITKREYILRQKFHMEKGYRTYGSKSRAGKISGFGGLMVDKKVKSVSVSTDVKVKNASQKTSKIVEVDATQDNGNHNLSTSLGLSSPVEFKTETVDSVSLPKTNTSSTLHTVVTSPALSASDTELSLSLPSKSNAEAPKSFGKWVPQDKKDEMFLKLVPRVQELQNQLQEWTEWANQKIKQATSRLIKDKAELKTLRQEKEEVERIKREKQTLEESTMKKLSEMEYALGKACGQVDRANSAVRRLEVENAALRVEMEAAKCGAAESAARCQDVLKAEKKTLTNVQSWEKQKTLFQEEIVAEKRKLAMLQQELEQAKEVRDQLEARWKREEKAKEELLTKASSIRKEREQIEDSAKSKEEAIKSKAEKTLHKYKDDIEKLEKVVSELRSKTNSSKIAALRRGIDGSYASTLKDIRNSPAPIISKIVPKFQEYSGVKRERECVMCLSEEMSVVFLPCAHQVVCTTCNELHEKQGMKDCPSCRSTIQRRICLGGKGANLAEMASIGLSVPSGFTISTEACQEYQMNGKSLLPDGLWEEILEGLESVEKEMGASLGDPSKPLLLSVRSGAAMSMPGMMDTVLNLGLNDDVVAGLAVKSGERFAYDSYRRFLDMFGDVVMGIRHSSFEEKLEHLKNVRGVKHDTELTASDLKALVGQYKNVYLETKGENFPSDPKKQLQLALKAVFDSWDSPRAIKYRSINHITGLKGTAVNIQCMVFGNMGNTSGTGVLFTRNPSTGEKKLYGEFLANAQGEDVVAGIRTPENLDAMKSYMPKAYKELVENCEILEGHYKDMMDIEFTVQESKLWMLQCRTGKRTGACAVKIAVDMVNEGLVDTRTAIKMVEPQHLDQLLHPQFDDSSAYKDKVIAKGLPASPGAAVGQVVFSADDAETWHAQGKSVILVRTETSPEDVGGMHAAAGILTARGGMTSHAAVVARGWGKCCIAGCAGIRVNDSDKVVVIGDKVIGEGEWISLNGSTGEVILGKQPLSPPALSGDLETFMSWADKLRQLKVMANADTPEDALTARNNGAEGIGLCRTEHMFFASDERIKAVRKMIMAVTSEQRKEALDVLLPFQRSDFEGIFHAMDGLPVTIRLLDPPLHEFLPEGDLQDIVNELTKETGVTEDEVYSRIENLSEVNPMLGFRGCRLGISYPELTEMQELQHQASIIRSVAKKVFAEMGSSLSYSIGTMIEVPRAALIADEIAKEAEFFSFGTNDLTQMTFGYSRDDVGKFLPMYLAKGILQRDPFEVLDQKGVGQLVKIATEKGRGARPSLKVGICGEHGGEPSSIAFFAEAGLDYVSCSPFRVPIARLAAAQVAVG</sequence>
<keyword evidence="6" id="KW-0547">Nucleotide-binding</keyword>
<evidence type="ECO:0000256" key="6">
    <source>
        <dbReference type="ARBA" id="ARBA00022741"/>
    </source>
</evidence>
<keyword evidence="8" id="KW-0067">ATP-binding</keyword>
<keyword evidence="7" id="KW-0418">Kinase</keyword>
<evidence type="ECO:0000256" key="12">
    <source>
        <dbReference type="SAM" id="Coils"/>
    </source>
</evidence>
<dbReference type="PANTHER" id="PTHR22931:SF9">
    <property type="entry name" value="PYRUVATE, PHOSPHATE DIKINASE 1, CHLOROPLASTIC"/>
    <property type="match status" value="1"/>
</dbReference>
<dbReference type="SUPFAM" id="SSF57850">
    <property type="entry name" value="RING/U-box"/>
    <property type="match status" value="1"/>
</dbReference>
<dbReference type="NCBIfam" id="NF004531">
    <property type="entry name" value="PRK05878.1"/>
    <property type="match status" value="1"/>
</dbReference>
<dbReference type="InterPro" id="IPR018274">
    <property type="entry name" value="PEP_util_AS"/>
</dbReference>
<keyword evidence="11" id="KW-0862">Zinc</keyword>
<dbReference type="PROSITE" id="PS00370">
    <property type="entry name" value="PEP_ENZYMES_PHOS_SITE"/>
    <property type="match status" value="1"/>
</dbReference>
<keyword evidence="9" id="KW-0460">Magnesium</keyword>
<dbReference type="EC" id="2.7.9.1" evidence="3"/>
<keyword evidence="4" id="KW-0808">Transferase</keyword>
<dbReference type="Pfam" id="PF13920">
    <property type="entry name" value="zf-C3HC4_3"/>
    <property type="match status" value="1"/>
</dbReference>
<dbReference type="GO" id="GO:0008270">
    <property type="term" value="F:zinc ion binding"/>
    <property type="evidence" value="ECO:0007669"/>
    <property type="project" value="UniProtKB-KW"/>
</dbReference>
<comment type="similarity">
    <text evidence="2">Belongs to the PEP-utilizing enzyme family.</text>
</comment>
<evidence type="ECO:0000256" key="4">
    <source>
        <dbReference type="ARBA" id="ARBA00022679"/>
    </source>
</evidence>
<dbReference type="Pfam" id="PF20235">
    <property type="entry name" value="PIR2-like_helical"/>
    <property type="match status" value="1"/>
</dbReference>
<keyword evidence="11" id="KW-0863">Zinc-finger</keyword>
<evidence type="ECO:0000256" key="7">
    <source>
        <dbReference type="ARBA" id="ARBA00022777"/>
    </source>
</evidence>
<dbReference type="SUPFAM" id="SSF56059">
    <property type="entry name" value="Glutathione synthetase ATP-binding domain-like"/>
    <property type="match status" value="1"/>
</dbReference>
<feature type="coiled-coil region" evidence="12">
    <location>
        <begin position="655"/>
        <end position="753"/>
    </location>
</feature>
<dbReference type="Gene3D" id="1.10.189.10">
    <property type="entry name" value="Pyruvate Phosphate Dikinase, domain 2"/>
    <property type="match status" value="1"/>
</dbReference>
<dbReference type="Gene3D" id="3.30.40.10">
    <property type="entry name" value="Zinc/RING finger domain, C3HC4 (zinc finger)"/>
    <property type="match status" value="1"/>
</dbReference>
<dbReference type="FunFam" id="3.50.30.10:FF:000009">
    <property type="entry name" value="Pyruvate, phosphate dikinase, chloroplastic"/>
    <property type="match status" value="1"/>
</dbReference>
<dbReference type="Gene3D" id="3.20.20.60">
    <property type="entry name" value="Phosphoenolpyruvate-binding domains"/>
    <property type="match status" value="2"/>
</dbReference>
<keyword evidence="12" id="KW-0175">Coiled coil</keyword>
<reference evidence="15" key="1">
    <citation type="submission" date="2020-08" db="EMBL/GenBank/DDBJ databases">
        <title>Plant Genome Project.</title>
        <authorList>
            <person name="Zhang R.-G."/>
        </authorList>
    </citation>
    <scope>NUCLEOTIDE SEQUENCE</scope>
    <source>
        <strain evidence="15">WSP0</strain>
        <tissue evidence="15">Leaf</tissue>
    </source>
</reference>
<dbReference type="NCBIfam" id="TIGR01828">
    <property type="entry name" value="pyru_phos_dikin"/>
    <property type="match status" value="1"/>
</dbReference>
<feature type="compositionally biased region" description="Polar residues" evidence="13">
    <location>
        <begin position="9"/>
        <end position="20"/>
    </location>
</feature>
<dbReference type="Gene3D" id="3.30.470.20">
    <property type="entry name" value="ATP-grasp fold, B domain"/>
    <property type="match status" value="1"/>
</dbReference>
<dbReference type="InterPro" id="IPR013083">
    <property type="entry name" value="Znf_RING/FYVE/PHD"/>
</dbReference>
<dbReference type="InterPro" id="IPR000121">
    <property type="entry name" value="PEP_util_C"/>
</dbReference>
<comment type="caution">
    <text evidence="15">The sequence shown here is derived from an EMBL/GenBank/DDBJ whole genome shotgun (WGS) entry which is preliminary data.</text>
</comment>
<proteinExistence type="inferred from homology"/>
<protein>
    <recommendedName>
        <fullName evidence="3">pyruvate, phosphate dikinase</fullName>
        <ecNumber evidence="3">2.7.9.1</ecNumber>
    </recommendedName>
</protein>
<evidence type="ECO:0000259" key="14">
    <source>
        <dbReference type="PROSITE" id="PS50089"/>
    </source>
</evidence>
<evidence type="ECO:0000313" key="15">
    <source>
        <dbReference type="EMBL" id="KAG5560006.1"/>
    </source>
</evidence>
<dbReference type="InterPro" id="IPR046527">
    <property type="entry name" value="PIR2-like_helical"/>
</dbReference>
<evidence type="ECO:0000313" key="16">
    <source>
        <dbReference type="Proteomes" id="UP000823749"/>
    </source>
</evidence>
<dbReference type="SUPFAM" id="SSF52009">
    <property type="entry name" value="Phosphohistidine domain"/>
    <property type="match status" value="1"/>
</dbReference>
<evidence type="ECO:0000256" key="11">
    <source>
        <dbReference type="PROSITE-ProRule" id="PRU00175"/>
    </source>
</evidence>
<dbReference type="InterPro" id="IPR015813">
    <property type="entry name" value="Pyrv/PenolPyrv_kinase-like_dom"/>
</dbReference>
<dbReference type="InterPro" id="IPR040442">
    <property type="entry name" value="Pyrv_kinase-like_dom_sf"/>
</dbReference>
<dbReference type="Gene3D" id="3.50.30.10">
    <property type="entry name" value="Phosphohistidine domain"/>
    <property type="match status" value="1"/>
</dbReference>
<dbReference type="PANTHER" id="PTHR22931">
    <property type="entry name" value="PHOSPHOENOLPYRUVATE DIKINASE-RELATED"/>
    <property type="match status" value="1"/>
</dbReference>
<comment type="catalytic activity">
    <reaction evidence="10">
        <text>pyruvate + phosphate + ATP = phosphoenolpyruvate + AMP + diphosphate + H(+)</text>
        <dbReference type="Rhea" id="RHEA:10756"/>
        <dbReference type="ChEBI" id="CHEBI:15361"/>
        <dbReference type="ChEBI" id="CHEBI:15378"/>
        <dbReference type="ChEBI" id="CHEBI:30616"/>
        <dbReference type="ChEBI" id="CHEBI:33019"/>
        <dbReference type="ChEBI" id="CHEBI:43474"/>
        <dbReference type="ChEBI" id="CHEBI:58702"/>
        <dbReference type="ChEBI" id="CHEBI:456215"/>
        <dbReference type="EC" id="2.7.9.1"/>
    </reaction>
</comment>
<feature type="region of interest" description="Disordered" evidence="13">
    <location>
        <begin position="1"/>
        <end position="37"/>
    </location>
</feature>
<evidence type="ECO:0000256" key="2">
    <source>
        <dbReference type="ARBA" id="ARBA00007837"/>
    </source>
</evidence>
<name>A0AAV6L6Y0_9ERIC</name>
<dbReference type="InterPro" id="IPR002192">
    <property type="entry name" value="PPDK_AMP/ATP-bd"/>
</dbReference>
<dbReference type="Pfam" id="PF01326">
    <property type="entry name" value="PPDK_N"/>
    <property type="match status" value="3"/>
</dbReference>
<dbReference type="CDD" id="cd23128">
    <property type="entry name" value="RING-HC_MIP1-like"/>
    <property type="match status" value="1"/>
</dbReference>
<organism evidence="15 16">
    <name type="scientific">Rhododendron griersonianum</name>
    <dbReference type="NCBI Taxonomy" id="479676"/>
    <lineage>
        <taxon>Eukaryota</taxon>
        <taxon>Viridiplantae</taxon>
        <taxon>Streptophyta</taxon>
        <taxon>Embryophyta</taxon>
        <taxon>Tracheophyta</taxon>
        <taxon>Spermatophyta</taxon>
        <taxon>Magnoliopsida</taxon>
        <taxon>eudicotyledons</taxon>
        <taxon>Gunneridae</taxon>
        <taxon>Pentapetalae</taxon>
        <taxon>asterids</taxon>
        <taxon>Ericales</taxon>
        <taxon>Ericaceae</taxon>
        <taxon>Ericoideae</taxon>
        <taxon>Rhodoreae</taxon>
        <taxon>Rhododendron</taxon>
    </lineage>
</organism>
<dbReference type="SUPFAM" id="SSF51621">
    <property type="entry name" value="Phosphoenolpyruvate/pyruvate domain"/>
    <property type="match status" value="1"/>
</dbReference>
<dbReference type="InterPro" id="IPR036637">
    <property type="entry name" value="Phosphohistidine_dom_sf"/>
</dbReference>
<dbReference type="Pfam" id="PF02896">
    <property type="entry name" value="PEP-utilizers_C"/>
    <property type="match status" value="1"/>
</dbReference>
<dbReference type="GO" id="GO:0050242">
    <property type="term" value="F:pyruvate, phosphate dikinase activity"/>
    <property type="evidence" value="ECO:0007669"/>
    <property type="project" value="UniProtKB-EC"/>
</dbReference>
<keyword evidence="16" id="KW-1185">Reference proteome</keyword>
<evidence type="ECO:0000256" key="3">
    <source>
        <dbReference type="ARBA" id="ARBA00011994"/>
    </source>
</evidence>
<evidence type="ECO:0000256" key="9">
    <source>
        <dbReference type="ARBA" id="ARBA00022842"/>
    </source>
</evidence>
<feature type="compositionally biased region" description="Basic and acidic residues" evidence="13">
    <location>
        <begin position="103"/>
        <end position="118"/>
    </location>
</feature>
<dbReference type="Pfam" id="PF00391">
    <property type="entry name" value="PEP-utilizers"/>
    <property type="match status" value="1"/>
</dbReference>
<dbReference type="Gene3D" id="1.20.80.30">
    <property type="match status" value="1"/>
</dbReference>
<dbReference type="PROSITE" id="PS00742">
    <property type="entry name" value="PEP_ENZYMES_2"/>
    <property type="match status" value="1"/>
</dbReference>
<dbReference type="InterPro" id="IPR008279">
    <property type="entry name" value="PEP-util_enz_mobile_dom"/>
</dbReference>
<comment type="cofactor">
    <cofactor evidence="1">
        <name>Mg(2+)</name>
        <dbReference type="ChEBI" id="CHEBI:18420"/>
    </cofactor>
</comment>
<dbReference type="FunFam" id="3.30.470.20:FF:000038">
    <property type="entry name" value="Pyruvate, phosphate dikinase, chloroplastic"/>
    <property type="match status" value="1"/>
</dbReference>
<gene>
    <name evidence="15" type="ORF">RHGRI_003327</name>
</gene>
<feature type="domain" description="RING-type" evidence="14">
    <location>
        <begin position="804"/>
        <end position="844"/>
    </location>
</feature>
<dbReference type="PROSITE" id="PS50089">
    <property type="entry name" value="ZF_RING_2"/>
    <property type="match status" value="1"/>
</dbReference>
<dbReference type="InterPro" id="IPR001841">
    <property type="entry name" value="Znf_RING"/>
</dbReference>
<accession>A0AAV6L6Y0</accession>
<evidence type="ECO:0000256" key="10">
    <source>
        <dbReference type="ARBA" id="ARBA00048103"/>
    </source>
</evidence>
<dbReference type="InterPro" id="IPR023151">
    <property type="entry name" value="PEP_util_CS"/>
</dbReference>
<dbReference type="GO" id="GO:0016301">
    <property type="term" value="F:kinase activity"/>
    <property type="evidence" value="ECO:0007669"/>
    <property type="project" value="UniProtKB-KW"/>
</dbReference>
<dbReference type="Gene3D" id="3.30.1490.20">
    <property type="entry name" value="ATP-grasp fold, A domain"/>
    <property type="match status" value="1"/>
</dbReference>
<keyword evidence="5" id="KW-0479">Metal-binding</keyword>
<feature type="region of interest" description="Disordered" evidence="13">
    <location>
        <begin position="97"/>
        <end position="123"/>
    </location>
</feature>
<evidence type="ECO:0000256" key="8">
    <source>
        <dbReference type="ARBA" id="ARBA00022840"/>
    </source>
</evidence>